<organism evidence="1 2">
    <name type="scientific">Megasphaera elsdenii DSM 20460</name>
    <dbReference type="NCBI Taxonomy" id="1064535"/>
    <lineage>
        <taxon>Bacteria</taxon>
        <taxon>Bacillati</taxon>
        <taxon>Bacillota</taxon>
        <taxon>Negativicutes</taxon>
        <taxon>Veillonellales</taxon>
        <taxon>Veillonellaceae</taxon>
        <taxon>Megasphaera</taxon>
    </lineage>
</organism>
<evidence type="ECO:0000313" key="2">
    <source>
        <dbReference type="Proteomes" id="UP000010111"/>
    </source>
</evidence>
<reference evidence="1 2" key="1">
    <citation type="journal article" date="2011" name="J. Bacteriol.">
        <title>Genome Sequence of the Ruminal Bacterium Megasphaera elsdenii.</title>
        <authorList>
            <person name="Marx H."/>
            <person name="Graf A.B."/>
            <person name="Tatto N."/>
            <person name="Thallinger G.G."/>
            <person name="Mattanovich D."/>
            <person name="Sauer M."/>
        </authorList>
    </citation>
    <scope>NUCLEOTIDE SEQUENCE [LARGE SCALE GENOMIC DNA]</scope>
    <source>
        <strain evidence="1 2">DSM 20460</strain>
    </source>
</reference>
<dbReference type="Proteomes" id="UP000010111">
    <property type="component" value="Chromosome"/>
</dbReference>
<keyword evidence="2" id="KW-1185">Reference proteome</keyword>
<dbReference type="HOGENOM" id="CLU_2826086_0_0_9"/>
<accession>G0VMU2</accession>
<name>G0VMU2_MEGEL</name>
<dbReference type="AlphaFoldDB" id="G0VMU2"/>
<dbReference type="EMBL" id="HE576794">
    <property type="protein sequence ID" value="CCC72770.1"/>
    <property type="molecule type" value="Genomic_DNA"/>
</dbReference>
<gene>
    <name evidence="1" type="ORF">MELS_0548</name>
</gene>
<dbReference type="KEGG" id="med:MELS_0548"/>
<evidence type="ECO:0000313" key="1">
    <source>
        <dbReference type="EMBL" id="CCC72770.1"/>
    </source>
</evidence>
<protein>
    <submittedName>
        <fullName evidence="1">Uncharacterized protein</fullName>
    </submittedName>
</protein>
<proteinExistence type="predicted"/>
<sequence>MDIIVQVKNCIKDAIYQVKANISVYSRHSGIDFIRKRKLTLPVLIRFLLCLESNSLGKSLLTFYSV</sequence>